<reference evidence="1" key="1">
    <citation type="journal article" date="2014" name="Front. Microbiol.">
        <title>High frequency of phylogenetically diverse reductive dehalogenase-homologous genes in deep subseafloor sedimentary metagenomes.</title>
        <authorList>
            <person name="Kawai M."/>
            <person name="Futagami T."/>
            <person name="Toyoda A."/>
            <person name="Takaki Y."/>
            <person name="Nishi S."/>
            <person name="Hori S."/>
            <person name="Arai W."/>
            <person name="Tsubouchi T."/>
            <person name="Morono Y."/>
            <person name="Uchiyama I."/>
            <person name="Ito T."/>
            <person name="Fujiyama A."/>
            <person name="Inagaki F."/>
            <person name="Takami H."/>
        </authorList>
    </citation>
    <scope>NUCLEOTIDE SEQUENCE</scope>
    <source>
        <strain evidence="1">Expedition CK06-06</strain>
    </source>
</reference>
<evidence type="ECO:0000313" key="1">
    <source>
        <dbReference type="EMBL" id="GAG69283.1"/>
    </source>
</evidence>
<comment type="caution">
    <text evidence="1">The sequence shown here is derived from an EMBL/GenBank/DDBJ whole genome shotgun (WGS) entry which is preliminary data.</text>
</comment>
<feature type="non-terminal residue" evidence="1">
    <location>
        <position position="1"/>
    </location>
</feature>
<name>X1A978_9ZZZZ</name>
<gene>
    <name evidence="1" type="ORF">S01H4_12981</name>
</gene>
<dbReference type="EMBL" id="BART01005699">
    <property type="protein sequence ID" value="GAG69283.1"/>
    <property type="molecule type" value="Genomic_DNA"/>
</dbReference>
<proteinExistence type="predicted"/>
<organism evidence="1">
    <name type="scientific">marine sediment metagenome</name>
    <dbReference type="NCBI Taxonomy" id="412755"/>
    <lineage>
        <taxon>unclassified sequences</taxon>
        <taxon>metagenomes</taxon>
        <taxon>ecological metagenomes</taxon>
    </lineage>
</organism>
<sequence>HHMDTGMCPLVFGTGLAIRRDGIERSNNLA</sequence>
<protein>
    <submittedName>
        <fullName evidence="1">Uncharacterized protein</fullName>
    </submittedName>
</protein>
<dbReference type="AlphaFoldDB" id="X1A978"/>
<accession>X1A978</accession>